<evidence type="ECO:0000256" key="8">
    <source>
        <dbReference type="ARBA" id="ARBA00023224"/>
    </source>
</evidence>
<dbReference type="PANTHER" id="PTHR45695">
    <property type="entry name" value="LEUCOKININ RECEPTOR-RELATED"/>
    <property type="match status" value="1"/>
</dbReference>
<dbReference type="AlphaFoldDB" id="A0A9R1U534"/>
<dbReference type="GO" id="GO:0005886">
    <property type="term" value="C:plasma membrane"/>
    <property type="evidence" value="ECO:0007669"/>
    <property type="project" value="TreeGrafter"/>
</dbReference>
<dbReference type="PRINTS" id="PR00237">
    <property type="entry name" value="GPCRRHODOPSN"/>
</dbReference>
<feature type="region of interest" description="Disordered" evidence="9">
    <location>
        <begin position="221"/>
        <end position="244"/>
    </location>
</feature>
<gene>
    <name evidence="13" type="primary">LOC105269083</name>
</gene>
<name>A0A9R1U534_9HYME</name>
<feature type="transmembrane region" description="Helical" evidence="10">
    <location>
        <begin position="329"/>
        <end position="353"/>
    </location>
</feature>
<accession>A0A9R1U534</accession>
<dbReference type="PANTHER" id="PTHR45695:SF15">
    <property type="entry name" value="OPSIN RH2"/>
    <property type="match status" value="1"/>
</dbReference>
<evidence type="ECO:0000256" key="7">
    <source>
        <dbReference type="ARBA" id="ARBA00023170"/>
    </source>
</evidence>
<dbReference type="GO" id="GO:0004930">
    <property type="term" value="F:G protein-coupled receptor activity"/>
    <property type="evidence" value="ECO:0007669"/>
    <property type="project" value="UniProtKB-KW"/>
</dbReference>
<keyword evidence="5" id="KW-0297">G-protein coupled receptor</keyword>
<dbReference type="PROSITE" id="PS50262">
    <property type="entry name" value="G_PROTEIN_RECEP_F1_2"/>
    <property type="match status" value="1"/>
</dbReference>
<proteinExistence type="inferred from homology"/>
<feature type="transmembrane region" description="Helical" evidence="10">
    <location>
        <begin position="139"/>
        <end position="158"/>
    </location>
</feature>
<feature type="transmembrane region" description="Helical" evidence="10">
    <location>
        <begin position="23"/>
        <end position="45"/>
    </location>
</feature>
<keyword evidence="8" id="KW-0807">Transducer</keyword>
<feature type="transmembrane region" description="Helical" evidence="10">
    <location>
        <begin position="98"/>
        <end position="118"/>
    </location>
</feature>
<evidence type="ECO:0000256" key="3">
    <source>
        <dbReference type="ARBA" id="ARBA00022692"/>
    </source>
</evidence>
<dbReference type="InterPro" id="IPR000276">
    <property type="entry name" value="GPCR_Rhodpsn"/>
</dbReference>
<evidence type="ECO:0000256" key="5">
    <source>
        <dbReference type="ARBA" id="ARBA00023040"/>
    </source>
</evidence>
<dbReference type="Proteomes" id="UP000694866">
    <property type="component" value="Unplaced"/>
</dbReference>
<dbReference type="InterPro" id="IPR017452">
    <property type="entry name" value="GPCR_Rhodpsn_7TM"/>
</dbReference>
<dbReference type="OrthoDB" id="5957382at2759"/>
<feature type="transmembrane region" description="Helical" evidence="10">
    <location>
        <begin position="191"/>
        <end position="215"/>
    </location>
</feature>
<evidence type="ECO:0000256" key="2">
    <source>
        <dbReference type="ARBA" id="ARBA00010663"/>
    </source>
</evidence>
<dbReference type="Gene3D" id="1.20.1070.10">
    <property type="entry name" value="Rhodopsin 7-helix transmembrane proteins"/>
    <property type="match status" value="1"/>
</dbReference>
<keyword evidence="12" id="KW-1185">Reference proteome</keyword>
<comment type="subcellular location">
    <subcellularLocation>
        <location evidence="1">Membrane</location>
        <topology evidence="1">Multi-pass membrane protein</topology>
    </subcellularLocation>
</comment>
<dbReference type="SUPFAM" id="SSF81321">
    <property type="entry name" value="Family A G protein-coupled receptor-like"/>
    <property type="match status" value="1"/>
</dbReference>
<evidence type="ECO:0000256" key="6">
    <source>
        <dbReference type="ARBA" id="ARBA00023136"/>
    </source>
</evidence>
<reference evidence="13" key="1">
    <citation type="submission" date="2025-08" db="UniProtKB">
        <authorList>
            <consortium name="RefSeq"/>
        </authorList>
    </citation>
    <scope>IDENTIFICATION</scope>
    <source>
        <strain evidence="13">USDA-PBARC FA_bdor</strain>
        <tissue evidence="13">Whole organism</tissue>
    </source>
</reference>
<feature type="transmembrane region" description="Helical" evidence="10">
    <location>
        <begin position="57"/>
        <end position="78"/>
    </location>
</feature>
<dbReference type="Pfam" id="PF00001">
    <property type="entry name" value="7tm_1"/>
    <property type="match status" value="1"/>
</dbReference>
<evidence type="ECO:0000259" key="11">
    <source>
        <dbReference type="PROSITE" id="PS50262"/>
    </source>
</evidence>
<evidence type="ECO:0000313" key="12">
    <source>
        <dbReference type="Proteomes" id="UP000694866"/>
    </source>
</evidence>
<keyword evidence="7 13" id="KW-0675">Receptor</keyword>
<sequence>MKGAFESDLIYFSPTSRLLYQLLIYPIVSIGFLGNMGVVIRLFLIPTKTCLKPFYRASLVSLALSDLLLLGTTGPNLLSTLSSRTVLWSLEEWACMVLPFLQTAAVLVASLILAGIAIDRFTAFKRKISITRGPGWIPTASYVLLVWSVAAGAAYPVLDLYKPQSLQIINNSTIYRGSLCVNDREKAKTAYIAIFIVIFLPLTVVFLAVHVLLALSINQRRTPGDSSRSETNFSSENSTGYRENASELQKNKNASVFHSKILFIASTNLSRQRSGIPKCRVPLPAHAQRKKRTVRVILLLILVFVVCRLPQWIFLLLKTLVVTKGGMWWHLQVVLSTLALFNAAIHPFLYAFLNEALSIAHWARLICSRNRKSIDIENTDSRVNNRNFEQIKVPRGPYAP</sequence>
<keyword evidence="3 10" id="KW-0812">Transmembrane</keyword>
<keyword evidence="4 10" id="KW-1133">Transmembrane helix</keyword>
<dbReference type="GeneID" id="105269083"/>
<evidence type="ECO:0000256" key="9">
    <source>
        <dbReference type="SAM" id="MobiDB-lite"/>
    </source>
</evidence>
<evidence type="ECO:0000256" key="4">
    <source>
        <dbReference type="ARBA" id="ARBA00022989"/>
    </source>
</evidence>
<evidence type="ECO:0000256" key="10">
    <source>
        <dbReference type="SAM" id="Phobius"/>
    </source>
</evidence>
<protein>
    <submittedName>
        <fullName evidence="13">Orexin receptor type 2 isoform X1</fullName>
    </submittedName>
</protein>
<dbReference type="KEGG" id="fas:105269083"/>
<dbReference type="RefSeq" id="XP_011307377.1">
    <property type="nucleotide sequence ID" value="XM_011309075.1"/>
</dbReference>
<organism evidence="12 13">
    <name type="scientific">Fopius arisanus</name>
    <dbReference type="NCBI Taxonomy" id="64838"/>
    <lineage>
        <taxon>Eukaryota</taxon>
        <taxon>Metazoa</taxon>
        <taxon>Ecdysozoa</taxon>
        <taxon>Arthropoda</taxon>
        <taxon>Hexapoda</taxon>
        <taxon>Insecta</taxon>
        <taxon>Pterygota</taxon>
        <taxon>Neoptera</taxon>
        <taxon>Endopterygota</taxon>
        <taxon>Hymenoptera</taxon>
        <taxon>Apocrita</taxon>
        <taxon>Ichneumonoidea</taxon>
        <taxon>Braconidae</taxon>
        <taxon>Opiinae</taxon>
        <taxon>Fopius</taxon>
    </lineage>
</organism>
<evidence type="ECO:0000313" key="13">
    <source>
        <dbReference type="RefSeq" id="XP_011307377.1"/>
    </source>
</evidence>
<comment type="similarity">
    <text evidence="2">Belongs to the G-protein coupled receptor 1 family.</text>
</comment>
<evidence type="ECO:0000256" key="1">
    <source>
        <dbReference type="ARBA" id="ARBA00004141"/>
    </source>
</evidence>
<feature type="domain" description="G-protein coupled receptors family 1 profile" evidence="11">
    <location>
        <begin position="34"/>
        <end position="350"/>
    </location>
</feature>
<feature type="transmembrane region" description="Helical" evidence="10">
    <location>
        <begin position="296"/>
        <end position="317"/>
    </location>
</feature>
<dbReference type="CDD" id="cd00637">
    <property type="entry name" value="7tm_classA_rhodopsin-like"/>
    <property type="match status" value="1"/>
</dbReference>
<keyword evidence="6 10" id="KW-0472">Membrane</keyword>